<dbReference type="RefSeq" id="WP_243112889.1">
    <property type="nucleotide sequence ID" value="NZ_SRMQ01000001.1"/>
</dbReference>
<dbReference type="EMBL" id="SRMQ01000001">
    <property type="protein sequence ID" value="TGJ77702.1"/>
    <property type="molecule type" value="Genomic_DNA"/>
</dbReference>
<dbReference type="Proteomes" id="UP000297714">
    <property type="component" value="Unassembled WGS sequence"/>
</dbReference>
<comment type="caution">
    <text evidence="2">The sequence shown here is derived from an EMBL/GenBank/DDBJ whole genome shotgun (WGS) entry which is preliminary data.</text>
</comment>
<proteinExistence type="predicted"/>
<keyword evidence="3" id="KW-1185">Reference proteome</keyword>
<keyword evidence="2" id="KW-0413">Isomerase</keyword>
<dbReference type="PANTHER" id="PTHR12110">
    <property type="entry name" value="HYDROXYPYRUVATE ISOMERASE"/>
    <property type="match status" value="1"/>
</dbReference>
<accession>A0A4Z0YM13</accession>
<evidence type="ECO:0000259" key="1">
    <source>
        <dbReference type="Pfam" id="PF01261"/>
    </source>
</evidence>
<evidence type="ECO:0000313" key="2">
    <source>
        <dbReference type="EMBL" id="TGJ77702.1"/>
    </source>
</evidence>
<dbReference type="Pfam" id="PF01261">
    <property type="entry name" value="AP_endonuc_2"/>
    <property type="match status" value="1"/>
</dbReference>
<dbReference type="InterPro" id="IPR013022">
    <property type="entry name" value="Xyl_isomerase-like_TIM-brl"/>
</dbReference>
<dbReference type="GO" id="GO:0016853">
    <property type="term" value="F:isomerase activity"/>
    <property type="evidence" value="ECO:0007669"/>
    <property type="project" value="UniProtKB-KW"/>
</dbReference>
<evidence type="ECO:0000313" key="3">
    <source>
        <dbReference type="Proteomes" id="UP000297714"/>
    </source>
</evidence>
<name>A0A4Z0YM13_9FIRM</name>
<feature type="domain" description="Xylose isomerase-like TIM barrel" evidence="1">
    <location>
        <begin position="26"/>
        <end position="247"/>
    </location>
</feature>
<dbReference type="InterPro" id="IPR050312">
    <property type="entry name" value="IolE/XylAMocC-like"/>
</dbReference>
<dbReference type="AlphaFoldDB" id="A0A4Z0YM13"/>
<reference evidence="2 3" key="1">
    <citation type="submission" date="2019-04" db="EMBL/GenBank/DDBJ databases">
        <authorList>
            <person name="Poehlein A."/>
            <person name="Bengelsdorf F.R."/>
            <person name="Duerre P."/>
            <person name="Daniel R."/>
        </authorList>
    </citation>
    <scope>NUCLEOTIDE SEQUENCE [LARGE SCALE GENOMIC DNA]</scope>
    <source>
        <strain evidence="2 3">BS-1</strain>
    </source>
</reference>
<dbReference type="InterPro" id="IPR036237">
    <property type="entry name" value="Xyl_isomerase-like_sf"/>
</dbReference>
<dbReference type="SUPFAM" id="SSF51658">
    <property type="entry name" value="Xylose isomerase-like"/>
    <property type="match status" value="1"/>
</dbReference>
<dbReference type="Gene3D" id="3.20.20.150">
    <property type="entry name" value="Divalent-metal-dependent TIM barrel enzymes"/>
    <property type="match status" value="1"/>
</dbReference>
<organism evidence="2 3">
    <name type="scientific">Caproiciproducens galactitolivorans</name>
    <dbReference type="NCBI Taxonomy" id="642589"/>
    <lineage>
        <taxon>Bacteria</taxon>
        <taxon>Bacillati</taxon>
        <taxon>Bacillota</taxon>
        <taxon>Clostridia</taxon>
        <taxon>Eubacteriales</taxon>
        <taxon>Acutalibacteraceae</taxon>
        <taxon>Caproiciproducens</taxon>
    </lineage>
</organism>
<gene>
    <name evidence="2" type="ORF">CAGA_00950</name>
</gene>
<sequence>MRSGISTACLYPMHLEQALSTLIEFEFHIFEVFINTSSELKPDYLRTLKQMTEESGSCVKSIHPFTSGFESFLLFSDYERRFCDGLEFYKHYFHAANLLEASILVLHGQRNDKRSRITENEYFEHYARLFELGKSFGVTVAQENVNLFRSDDPDFIRRMRNYLGDECAFVLDVKQAVRGGEDPYEMCAAMGERLVHVHINDNKPGHDCLLPGSGTMDFDALKRIMLEHGYSGDLIIEVYRRDFDKLQELVHAKRVVESLIGYDNCI</sequence>
<protein>
    <submittedName>
        <fullName evidence="2">Xylose isomerase-like TIM barrel</fullName>
    </submittedName>
</protein>